<evidence type="ECO:0000259" key="2">
    <source>
        <dbReference type="Pfam" id="PF11433"/>
    </source>
</evidence>
<dbReference type="AlphaFoldDB" id="A0A7J3TA20"/>
<proteinExistence type="predicted"/>
<name>A0A7J3TA20_9ARCH</name>
<sequence>MSWKKAREFIPHISLILFALGVYWTITGGYWVLQTTGFLNKNISMDTLSSWAGAWNYWFLGIGLILMGVGGWYFFDTIRKRRKFEEYIHSESKREFVNNLRELEEIAYKLGERYENRLEEKKKKWKVK</sequence>
<dbReference type="Pfam" id="PF11433">
    <property type="entry name" value="DUF3198"/>
    <property type="match status" value="1"/>
</dbReference>
<dbReference type="Gene3D" id="1.20.58.290">
    <property type="entry name" value="Hypothetical membrane protein ta0354_69_121"/>
    <property type="match status" value="1"/>
</dbReference>
<dbReference type="EMBL" id="DRTM01000107">
    <property type="protein sequence ID" value="HHE75781.1"/>
    <property type="molecule type" value="Genomic_DNA"/>
</dbReference>
<reference evidence="3" key="1">
    <citation type="journal article" date="2020" name="mSystems">
        <title>Genome- and Community-Level Interaction Insights into Carbon Utilization and Element Cycling Functions of Hydrothermarchaeota in Hydrothermal Sediment.</title>
        <authorList>
            <person name="Zhou Z."/>
            <person name="Liu Y."/>
            <person name="Xu W."/>
            <person name="Pan J."/>
            <person name="Luo Z.H."/>
            <person name="Li M."/>
        </authorList>
    </citation>
    <scope>NUCLEOTIDE SEQUENCE [LARGE SCALE GENOMIC DNA]</scope>
    <source>
        <strain evidence="3">HyVt-85</strain>
    </source>
</reference>
<dbReference type="InterPro" id="IPR024504">
    <property type="entry name" value="Unchr_Ta0354_soluble_domain"/>
</dbReference>
<gene>
    <name evidence="3" type="ORF">ENL31_01465</name>
</gene>
<dbReference type="Proteomes" id="UP000886130">
    <property type="component" value="Unassembled WGS sequence"/>
</dbReference>
<dbReference type="SUPFAM" id="SSF116858">
    <property type="entry name" value="Hypothetical membrane protein Ta0354, soluble domain"/>
    <property type="match status" value="1"/>
</dbReference>
<feature type="transmembrane region" description="Helical" evidence="1">
    <location>
        <begin position="53"/>
        <end position="75"/>
    </location>
</feature>
<protein>
    <submittedName>
        <fullName evidence="3">DUF3198 domain-containing protein</fullName>
    </submittedName>
</protein>
<feature type="domain" description="Uncharacterised membrane protein Ta0354 soluble" evidence="2">
    <location>
        <begin position="79"/>
        <end position="128"/>
    </location>
</feature>
<accession>A0A7J3TA20</accession>
<evidence type="ECO:0000256" key="1">
    <source>
        <dbReference type="SAM" id="Phobius"/>
    </source>
</evidence>
<keyword evidence="1" id="KW-0472">Membrane</keyword>
<evidence type="ECO:0000313" key="3">
    <source>
        <dbReference type="EMBL" id="HHE75781.1"/>
    </source>
</evidence>
<organism evidence="3">
    <name type="scientific">Candidatus Aciduliprofundum boonei</name>
    <dbReference type="NCBI Taxonomy" id="379547"/>
    <lineage>
        <taxon>Archaea</taxon>
        <taxon>Methanobacteriati</taxon>
        <taxon>Thermoplasmatota</taxon>
        <taxon>DHVE2 group</taxon>
        <taxon>Candidatus Aciduliprofundum</taxon>
    </lineage>
</organism>
<comment type="caution">
    <text evidence="3">The sequence shown here is derived from an EMBL/GenBank/DDBJ whole genome shotgun (WGS) entry which is preliminary data.</text>
</comment>
<keyword evidence="1" id="KW-0812">Transmembrane</keyword>
<dbReference type="InterPro" id="IPR036171">
    <property type="entry name" value="Ta0354_soluble_sf"/>
</dbReference>
<keyword evidence="1" id="KW-1133">Transmembrane helix</keyword>
<feature type="transmembrane region" description="Helical" evidence="1">
    <location>
        <begin position="12"/>
        <end position="33"/>
    </location>
</feature>